<evidence type="ECO:0000313" key="1">
    <source>
        <dbReference type="EMBL" id="NML34243.1"/>
    </source>
</evidence>
<dbReference type="Proteomes" id="UP000583127">
    <property type="component" value="Unassembled WGS sequence"/>
</dbReference>
<name>A0A7Y0A0H3_9BURK</name>
<protein>
    <submittedName>
        <fullName evidence="1">Uncharacterized protein</fullName>
    </submittedName>
</protein>
<sequence length="161" mass="18237">MRANSEMKKIIDELEFGKPLIPSLKSIADAGFVKKDECYLLDSFARKSTNAKRADFQDCTGYECFVNSLHVEDYENEEPLAQGILLVDEVFCVWRASNPTLHLTATISADELTVVARFHVKRCGEQWLSDDIEGYIDPVMSIDSTEEIASRLIKRDPKSEL</sequence>
<dbReference type="EMBL" id="JABBFZ010000019">
    <property type="protein sequence ID" value="NML34243.1"/>
    <property type="molecule type" value="Genomic_DNA"/>
</dbReference>
<accession>A0A7Y0A0H3</accession>
<keyword evidence="2" id="KW-1185">Reference proteome</keyword>
<organism evidence="1 2">
    <name type="scientific">Paraburkholderia antibiotica</name>
    <dbReference type="NCBI Taxonomy" id="2728839"/>
    <lineage>
        <taxon>Bacteria</taxon>
        <taxon>Pseudomonadati</taxon>
        <taxon>Pseudomonadota</taxon>
        <taxon>Betaproteobacteria</taxon>
        <taxon>Burkholderiales</taxon>
        <taxon>Burkholderiaceae</taxon>
        <taxon>Paraburkholderia</taxon>
    </lineage>
</organism>
<comment type="caution">
    <text evidence="1">The sequence shown here is derived from an EMBL/GenBank/DDBJ whole genome shotgun (WGS) entry which is preliminary data.</text>
</comment>
<gene>
    <name evidence="1" type="ORF">HHL14_25855</name>
</gene>
<dbReference type="AlphaFoldDB" id="A0A7Y0A0H3"/>
<proteinExistence type="predicted"/>
<reference evidence="1 2" key="1">
    <citation type="submission" date="2020-04" db="EMBL/GenBank/DDBJ databases">
        <title>Paraburkholderia sp. G-4-1-8 isolated from soil.</title>
        <authorList>
            <person name="Dahal R.H."/>
        </authorList>
    </citation>
    <scope>NUCLEOTIDE SEQUENCE [LARGE SCALE GENOMIC DNA]</scope>
    <source>
        <strain evidence="1 2">G-4-1-8</strain>
    </source>
</reference>
<evidence type="ECO:0000313" key="2">
    <source>
        <dbReference type="Proteomes" id="UP000583127"/>
    </source>
</evidence>